<evidence type="ECO:0000256" key="1">
    <source>
        <dbReference type="ARBA" id="ARBA00009670"/>
    </source>
</evidence>
<comment type="caution">
    <text evidence="4">The sequence shown here is derived from an EMBL/GenBank/DDBJ whole genome shotgun (WGS) entry which is preliminary data.</text>
</comment>
<keyword evidence="4" id="KW-0808">Transferase</keyword>
<dbReference type="RefSeq" id="WP_214375613.1">
    <property type="nucleotide sequence ID" value="NZ_JAFEJU010000001.1"/>
</dbReference>
<keyword evidence="4" id="KW-0418">Kinase</keyword>
<evidence type="ECO:0000259" key="3">
    <source>
        <dbReference type="PROSITE" id="PS50011"/>
    </source>
</evidence>
<feature type="domain" description="Protein kinase" evidence="3">
    <location>
        <begin position="140"/>
        <end position="469"/>
    </location>
</feature>
<evidence type="ECO:0000313" key="5">
    <source>
        <dbReference type="Proteomes" id="UP000711736"/>
    </source>
</evidence>
<dbReference type="SUPFAM" id="SSF56112">
    <property type="entry name" value="Protein kinase-like (PK-like)"/>
    <property type="match status" value="1"/>
</dbReference>
<name>A0ABS5USY1_9BIFI</name>
<evidence type="ECO:0000256" key="2">
    <source>
        <dbReference type="SAM" id="Phobius"/>
    </source>
</evidence>
<keyword evidence="2" id="KW-0472">Membrane</keyword>
<dbReference type="InterPro" id="IPR000719">
    <property type="entry name" value="Prot_kinase_dom"/>
</dbReference>
<dbReference type="PANTHER" id="PTHR10566:SF113">
    <property type="entry name" value="PROTEIN ACTIVITY OF BC1 COMPLEX KINASE 7, CHLOROPLASTIC"/>
    <property type="match status" value="1"/>
</dbReference>
<dbReference type="PROSITE" id="PS50011">
    <property type="entry name" value="PROTEIN_KINASE_DOM"/>
    <property type="match status" value="1"/>
</dbReference>
<keyword evidence="2" id="KW-0812">Transmembrane</keyword>
<dbReference type="PANTHER" id="PTHR10566">
    <property type="entry name" value="CHAPERONE-ACTIVITY OF BC1 COMPLEX CABC1 -RELATED"/>
    <property type="match status" value="1"/>
</dbReference>
<proteinExistence type="inferred from homology"/>
<comment type="similarity">
    <text evidence="1">Belongs to the protein kinase superfamily. ADCK protein kinase family.</text>
</comment>
<reference evidence="4 5" key="1">
    <citation type="journal article" date="2021" name="Environ. Microbiol.">
        <title>Genetic insights into the dark matter of the mammalian gut microbiota through targeted genome reconstruction.</title>
        <authorList>
            <person name="Lugli G.A."/>
            <person name="Alessandri G."/>
            <person name="Milani C."/>
            <person name="Viappiani A."/>
            <person name="Fontana F."/>
            <person name="Tarracchini C."/>
            <person name="Mancabelli L."/>
            <person name="Argentini C."/>
            <person name="Ruiz L."/>
            <person name="Margolles A."/>
            <person name="van Sinderen D."/>
            <person name="Turroni F."/>
            <person name="Ventura M."/>
        </authorList>
    </citation>
    <scope>NUCLEOTIDE SEQUENCE [LARGE SCALE GENOMIC DNA]</scope>
    <source>
        <strain evidence="4 5">LC6</strain>
    </source>
</reference>
<protein>
    <submittedName>
        <fullName evidence="4">AarF/ABC1/UbiB kinase family protein</fullName>
    </submittedName>
</protein>
<sequence length="574" mass="62896">MSSASTSEVANIAASTYTEWASVSPETIGLFGPRRDDFSQRYHLTRRGKIKRLAQIVRIVNQFDALKGLTPVKMRLMCEALGPTFVKVGQILSMRSEILPQSFCDELAKLRADADPMPYSTVLDVLSAEYGRPADEVFASIDPKPLGSASLAQVHRATLKTGEDVAVKVQRPGVRETMAQDVAIMRSIAKAATKVMNSSQIVDLKGVVEELWDTFESETDFLVEARNLAEFKRFASRFKYMDCPTPYPDLCTEHVVVMDYVDGISVSHADELVAAGYDLKDIGTKLVDNYATQILDDGFFHADPHPGNIIIRGGQIVLIDLGMTGRLDAKTRAVMKDMIFAVAKQNSPELADGLLRFAGAEADPADYPSLLADLDVIVKEYGTVDLKDLDLAAFITALTSLAQRHGIEVPSSITTVGRALVTLEGLLDEFIPDVNMIEIISQHIATSKTTSQAVKDELKSLGVESHVALHSALDAMSELNVAARMLTRGQLRMNMELVGSQEPFQLLSDMVNRLTMALIVVGLFIGSSIVYYAGMKPIIFGIPIVGFLGYVIAFILGVWIVIDIYLKGRKVKKR</sequence>
<gene>
    <name evidence="4" type="ORF">JS530_00810</name>
</gene>
<feature type="transmembrane region" description="Helical" evidence="2">
    <location>
        <begin position="514"/>
        <end position="532"/>
    </location>
</feature>
<dbReference type="CDD" id="cd05121">
    <property type="entry name" value="ABC1_ADCK3-like"/>
    <property type="match status" value="1"/>
</dbReference>
<dbReference type="Pfam" id="PF03109">
    <property type="entry name" value="ABC1"/>
    <property type="match status" value="1"/>
</dbReference>
<dbReference type="GO" id="GO:0016301">
    <property type="term" value="F:kinase activity"/>
    <property type="evidence" value="ECO:0007669"/>
    <property type="project" value="UniProtKB-KW"/>
</dbReference>
<evidence type="ECO:0000313" key="4">
    <source>
        <dbReference type="EMBL" id="MBT1174072.1"/>
    </source>
</evidence>
<dbReference type="InterPro" id="IPR050154">
    <property type="entry name" value="UbiB_kinase"/>
</dbReference>
<dbReference type="InterPro" id="IPR011009">
    <property type="entry name" value="Kinase-like_dom_sf"/>
</dbReference>
<dbReference type="EMBL" id="JAFEJU010000001">
    <property type="protein sequence ID" value="MBT1174072.1"/>
    <property type="molecule type" value="Genomic_DNA"/>
</dbReference>
<dbReference type="InterPro" id="IPR004147">
    <property type="entry name" value="ABC1_dom"/>
</dbReference>
<accession>A0ABS5USY1</accession>
<keyword evidence="5" id="KW-1185">Reference proteome</keyword>
<dbReference type="Proteomes" id="UP000711736">
    <property type="component" value="Unassembled WGS sequence"/>
</dbReference>
<keyword evidence="2" id="KW-1133">Transmembrane helix</keyword>
<organism evidence="4 5">
    <name type="scientific">Bifidobacterium colobi</name>
    <dbReference type="NCBI Taxonomy" id="2809026"/>
    <lineage>
        <taxon>Bacteria</taxon>
        <taxon>Bacillati</taxon>
        <taxon>Actinomycetota</taxon>
        <taxon>Actinomycetes</taxon>
        <taxon>Bifidobacteriales</taxon>
        <taxon>Bifidobacteriaceae</taxon>
        <taxon>Bifidobacterium</taxon>
    </lineage>
</organism>
<feature type="transmembrane region" description="Helical" evidence="2">
    <location>
        <begin position="538"/>
        <end position="566"/>
    </location>
</feature>